<comment type="caution">
    <text evidence="9">The sequence shown here is derived from an EMBL/GenBank/DDBJ whole genome shotgun (WGS) entry which is preliminary data.</text>
</comment>
<evidence type="ECO:0000259" key="7">
    <source>
        <dbReference type="Pfam" id="PF00534"/>
    </source>
</evidence>
<dbReference type="STRING" id="478820.A0A196S7L5"/>
<dbReference type="AlphaFoldDB" id="A0A196S7L5"/>
<dbReference type="InterPro" id="IPR001296">
    <property type="entry name" value="Glyco_trans_1"/>
</dbReference>
<evidence type="ECO:0000256" key="6">
    <source>
        <dbReference type="ARBA" id="ARBA00048439"/>
    </source>
</evidence>
<sequence length="356" mass="41331">MIYVFEAFNGGSHKQLVDLLQRNYSCTVYSLPPKKWHWKMRTGGLLLSTQIEGIIPIESGDILFATSTFSLCELLSLHPELQKTHKVLYFHENQLNYPVEREEERDFQFGWIQILSCLVADEVCFNSEWNMQSFLDAIPQFVNRTPDKQPKNVRDSIQPKCRVLYYPVQLEYALPPVSLAPSDLPLHILWNHRWEHDKDPKTFFSVLIELHNASVPFFLSVLGESFDESPTIFAEAKDVLKDHIQHFGFCASKEEYYSVLASTDVCVSTALHEFFGVSVIEAAALGNHCICPNRLSYKELFPRSQLYNTKAQLKKMLKDACLRPQSIRSLDRRERAKPYTKYLWSERKRDWDAVLS</sequence>
<dbReference type="InterPro" id="IPR022701">
    <property type="entry name" value="QTMAN_N"/>
</dbReference>
<dbReference type="PANTHER" id="PTHR13615:SF3">
    <property type="entry name" value="GLYCOSYLTRANSFERASE-LIKE DOMAIN-CONTAINING PROTEIN 1"/>
    <property type="match status" value="1"/>
</dbReference>
<reference evidence="9 10" key="1">
    <citation type="submission" date="2016-05" db="EMBL/GenBank/DDBJ databases">
        <title>Nuclear genome of Blastocystis sp. subtype 1 NandII.</title>
        <authorList>
            <person name="Gentekaki E."/>
            <person name="Curtis B."/>
            <person name="Stairs C."/>
            <person name="Eme L."/>
            <person name="Herman E."/>
            <person name="Klimes V."/>
            <person name="Arias M.C."/>
            <person name="Elias M."/>
            <person name="Hilliou F."/>
            <person name="Klute M."/>
            <person name="Malik S.-B."/>
            <person name="Pightling A."/>
            <person name="Rachubinski R."/>
            <person name="Salas D."/>
            <person name="Schlacht A."/>
            <person name="Suga H."/>
            <person name="Archibald J."/>
            <person name="Ball S.G."/>
            <person name="Clark G."/>
            <person name="Dacks J."/>
            <person name="Van Der Giezen M."/>
            <person name="Tsaousis A."/>
            <person name="Roger A."/>
        </authorList>
    </citation>
    <scope>NUCLEOTIDE SEQUENCE [LARGE SCALE GENOMIC DNA]</scope>
    <source>
        <strain evidence="10">ATCC 50177 / NandII</strain>
    </source>
</reference>
<dbReference type="EMBL" id="LXWW01000566">
    <property type="protein sequence ID" value="OAO12067.1"/>
    <property type="molecule type" value="Genomic_DNA"/>
</dbReference>
<evidence type="ECO:0000256" key="2">
    <source>
        <dbReference type="ARBA" id="ARBA00022676"/>
    </source>
</evidence>
<comment type="catalytic activity">
    <reaction evidence="6">
        <text>queuosine(34) in tRNA(Asp) + GDP-alpha-D-mannose = O-4''-alpha-D-mannosylqueuosine(34) in tRNA(Asp) + GDP + H(+)</text>
        <dbReference type="Rhea" id="RHEA:12885"/>
        <dbReference type="Rhea" id="RHEA-COMP:18572"/>
        <dbReference type="Rhea" id="RHEA-COMP:18581"/>
        <dbReference type="ChEBI" id="CHEBI:15378"/>
        <dbReference type="ChEBI" id="CHEBI:57527"/>
        <dbReference type="ChEBI" id="CHEBI:58189"/>
        <dbReference type="ChEBI" id="CHEBI:194431"/>
        <dbReference type="ChEBI" id="CHEBI:194442"/>
        <dbReference type="EC" id="2.4.1.110"/>
    </reaction>
    <physiologicalReaction direction="left-to-right" evidence="6">
        <dbReference type="Rhea" id="RHEA:12886"/>
    </physiologicalReaction>
</comment>
<dbReference type="OrthoDB" id="10032790at2759"/>
<dbReference type="InterPro" id="IPR051862">
    <property type="entry name" value="GT-like_domain_containing_1"/>
</dbReference>
<gene>
    <name evidence="9" type="ORF">AV274_6281</name>
</gene>
<keyword evidence="10" id="KW-1185">Reference proteome</keyword>
<dbReference type="CDD" id="cd01635">
    <property type="entry name" value="Glycosyltransferase_GTB-type"/>
    <property type="match status" value="1"/>
</dbReference>
<evidence type="ECO:0000259" key="8">
    <source>
        <dbReference type="Pfam" id="PF12038"/>
    </source>
</evidence>
<proteinExistence type="inferred from homology"/>
<evidence type="ECO:0000256" key="1">
    <source>
        <dbReference type="ARBA" id="ARBA00009481"/>
    </source>
</evidence>
<organism evidence="9 10">
    <name type="scientific">Blastocystis sp. subtype 1 (strain ATCC 50177 / NandII)</name>
    <dbReference type="NCBI Taxonomy" id="478820"/>
    <lineage>
        <taxon>Eukaryota</taxon>
        <taxon>Sar</taxon>
        <taxon>Stramenopiles</taxon>
        <taxon>Bigyra</taxon>
        <taxon>Opalozoa</taxon>
        <taxon>Opalinata</taxon>
        <taxon>Blastocystidae</taxon>
        <taxon>Blastocystis</taxon>
    </lineage>
</organism>
<dbReference type="SUPFAM" id="SSF53756">
    <property type="entry name" value="UDP-Glycosyltransferase/glycogen phosphorylase"/>
    <property type="match status" value="1"/>
</dbReference>
<dbReference type="GO" id="GO:0016438">
    <property type="term" value="F:tRNA-queuosine(34) beta-mannosyltransferase activity"/>
    <property type="evidence" value="ECO:0007669"/>
    <property type="project" value="UniProtKB-EC"/>
</dbReference>
<evidence type="ECO:0000256" key="4">
    <source>
        <dbReference type="ARBA" id="ARBA00044517"/>
    </source>
</evidence>
<dbReference type="Pfam" id="PF00534">
    <property type="entry name" value="Glycos_transf_1"/>
    <property type="match status" value="1"/>
</dbReference>
<protein>
    <recommendedName>
        <fullName evidence="5">tRNA-queuosine alpha-mannosyltransferase</fullName>
        <ecNumber evidence="4">2.4.1.110</ecNumber>
    </recommendedName>
</protein>
<feature type="domain" description="tRNA-queuosine alpha-mannosyltransferase N-terminal" evidence="8">
    <location>
        <begin position="2"/>
        <end position="168"/>
    </location>
</feature>
<evidence type="ECO:0000256" key="5">
    <source>
        <dbReference type="ARBA" id="ARBA00044539"/>
    </source>
</evidence>
<evidence type="ECO:0000313" key="10">
    <source>
        <dbReference type="Proteomes" id="UP000078348"/>
    </source>
</evidence>
<evidence type="ECO:0000256" key="3">
    <source>
        <dbReference type="ARBA" id="ARBA00022679"/>
    </source>
</evidence>
<dbReference type="Gene3D" id="3.40.50.2000">
    <property type="entry name" value="Glycogen Phosphorylase B"/>
    <property type="match status" value="1"/>
</dbReference>
<dbReference type="Proteomes" id="UP000078348">
    <property type="component" value="Unassembled WGS sequence"/>
</dbReference>
<name>A0A196S7L5_BLAHN</name>
<comment type="similarity">
    <text evidence="1">Belongs to the glycosyltransferase group 1 family. Glycosyltransferase 4 subfamily.</text>
</comment>
<dbReference type="PANTHER" id="PTHR13615">
    <property type="entry name" value="GLYCOSYLTRANSFERASE-LIKE 1"/>
    <property type="match status" value="1"/>
</dbReference>
<dbReference type="Pfam" id="PF12038">
    <property type="entry name" value="QTMAN_N"/>
    <property type="match status" value="1"/>
</dbReference>
<keyword evidence="3 9" id="KW-0808">Transferase</keyword>
<feature type="domain" description="Glycosyl transferase family 1" evidence="7">
    <location>
        <begin position="190"/>
        <end position="301"/>
    </location>
</feature>
<evidence type="ECO:0000313" key="9">
    <source>
        <dbReference type="EMBL" id="OAO12067.1"/>
    </source>
</evidence>
<keyword evidence="2" id="KW-0328">Glycosyltransferase</keyword>
<dbReference type="EC" id="2.4.1.110" evidence="4"/>
<accession>A0A196S7L5</accession>